<gene>
    <name evidence="1" type="primary">yeeG</name>
    <name evidence="1" type="ordered locus">BSUW23_03460</name>
</gene>
<proteinExistence type="predicted"/>
<reference key="1">
    <citation type="submission" date="2010-08" db="EMBL/GenBank/DDBJ databases">
        <authorList>
            <person name="Zeigler D.R."/>
        </authorList>
    </citation>
    <scope>NUCLEOTIDE SEQUENCE</scope>
    <source>
        <strain>W23</strain>
    </source>
</reference>
<keyword evidence="1" id="KW-0675">Receptor</keyword>
<evidence type="ECO:0000313" key="1">
    <source>
        <dbReference type="EMBL" id="ADM36748.1"/>
    </source>
</evidence>
<organism evidence="1 2">
    <name type="scientific">Bacillus spizizenii (strain ATCC 23059 / NRRL B-14472 / W23)</name>
    <name type="common">Bacillus subtilis subsp. spizizenii</name>
    <dbReference type="NCBI Taxonomy" id="655816"/>
    <lineage>
        <taxon>Bacteria</taxon>
        <taxon>Bacillati</taxon>
        <taxon>Bacillota</taxon>
        <taxon>Bacilli</taxon>
        <taxon>Bacillales</taxon>
        <taxon>Bacillaceae</taxon>
        <taxon>Bacillus</taxon>
    </lineage>
</organism>
<reference evidence="1 2" key="2">
    <citation type="journal article" date="2011" name="Microbiology">
        <title>The genome sequence of Bacillus subtilis subsp. spizizenii W23: insights into speciation within the B. subtilis complex and into the history of B. subtilis genetics.</title>
        <authorList>
            <person name="Zeigler D.R."/>
        </authorList>
    </citation>
    <scope>NUCLEOTIDE SEQUENCE [LARGE SCALE GENOMIC DNA]</scope>
    <source>
        <strain evidence="2">ATCC 23059 / NRRL B-14472 / W23</strain>
    </source>
</reference>
<accession>E0TU97</accession>
<dbReference type="HOGENOM" id="CLU_070995_0_0_9"/>
<evidence type="ECO:0000313" key="2">
    <source>
        <dbReference type="Proteomes" id="UP000002233"/>
    </source>
</evidence>
<dbReference type="KEGG" id="bss:BSUW23_03460"/>
<dbReference type="Proteomes" id="UP000002233">
    <property type="component" value="Chromosome"/>
</dbReference>
<name>E0TU97_BACSH</name>
<dbReference type="EMBL" id="CP002183">
    <property type="protein sequence ID" value="ADM36748.1"/>
    <property type="molecule type" value="Genomic_DNA"/>
</dbReference>
<sequence length="351" mass="40676">MIIDRQLKEHFDEEKTHYIRFIRVYDMHHPVCSVSSVTNKSNIPVKTSAIHLEEDRIYFIYSNPLIKESTLLSTSTGERFNRRTFKVADVPYIQTKSYASTDIVLLAEHESFYYTLEKDAIKKHPLSNPFSFWYEGKDVSVKAYNVDTTGNDVHINDKKTKKEYSLTLPSLVTMGSSDANYIYVIQGMAIYVIDRNTEEIIETLSLASYGDKFADSVDFIVASSQHELTVIEKETWKTTYIPYPDDLEYADTVYYDKESGSFYVAYEDKEGEANLLEYGKDFSFHTYSLKFPYMEAKFKGNQLYVVAQEEHKKGIGGYVGVFDIHSKEMLYQFDLPEEQVKVQDFVVVDIK</sequence>
<protein>
    <submittedName>
        <fullName evidence="1">Putative phage receptor protein</fullName>
    </submittedName>
</protein>
<dbReference type="AlphaFoldDB" id="E0TU97"/>